<dbReference type="Proteomes" id="UP000228680">
    <property type="component" value="Unassembled WGS sequence"/>
</dbReference>
<keyword evidence="1" id="KW-0472">Membrane</keyword>
<comment type="caution">
    <text evidence="2">The sequence shown here is derived from an EMBL/GenBank/DDBJ whole genome shotgun (WGS) entry which is preliminary data.</text>
</comment>
<keyword evidence="1" id="KW-0812">Transmembrane</keyword>
<evidence type="ECO:0000313" key="2">
    <source>
        <dbReference type="EMBL" id="PJK15962.1"/>
    </source>
</evidence>
<keyword evidence="3" id="KW-1185">Reference proteome</keyword>
<accession>A0A2M9EXM0</accession>
<evidence type="ECO:0000313" key="3">
    <source>
        <dbReference type="Proteomes" id="UP000228680"/>
    </source>
</evidence>
<dbReference type="AlphaFoldDB" id="A0A2M9EXM0"/>
<feature type="transmembrane region" description="Helical" evidence="1">
    <location>
        <begin position="50"/>
        <end position="73"/>
    </location>
</feature>
<keyword evidence="1" id="KW-1133">Transmembrane helix</keyword>
<feature type="transmembrane region" description="Helical" evidence="1">
    <location>
        <begin position="94"/>
        <end position="111"/>
    </location>
</feature>
<name>A0A2M9EXM0_9BACL</name>
<proteinExistence type="predicted"/>
<dbReference type="EMBL" id="PCGR01000004">
    <property type="protein sequence ID" value="PJK15962.1"/>
    <property type="molecule type" value="Genomic_DNA"/>
</dbReference>
<protein>
    <submittedName>
        <fullName evidence="2">Uncharacterized protein</fullName>
    </submittedName>
</protein>
<organism evidence="2 3">
    <name type="scientific">Chryseomicrobium excrementi</name>
    <dbReference type="NCBI Taxonomy" id="2041346"/>
    <lineage>
        <taxon>Bacteria</taxon>
        <taxon>Bacillati</taxon>
        <taxon>Bacillota</taxon>
        <taxon>Bacilli</taxon>
        <taxon>Bacillales</taxon>
        <taxon>Caryophanaceae</taxon>
        <taxon>Chryseomicrobium</taxon>
    </lineage>
</organism>
<dbReference type="RefSeq" id="WP_100354367.1">
    <property type="nucleotide sequence ID" value="NZ_PCGR01000004.1"/>
</dbReference>
<gene>
    <name evidence="2" type="ORF">CQS04_12065</name>
</gene>
<evidence type="ECO:0000256" key="1">
    <source>
        <dbReference type="SAM" id="Phobius"/>
    </source>
</evidence>
<feature type="transmembrane region" description="Helical" evidence="1">
    <location>
        <begin position="16"/>
        <end position="38"/>
    </location>
</feature>
<reference evidence="2 3" key="1">
    <citation type="submission" date="2017-10" db="EMBL/GenBank/DDBJ databases">
        <title>Draft genome of Chryseomicrobium casticus sp. nov.</title>
        <authorList>
            <person name="Chakraborty R."/>
            <person name="Saha T."/>
        </authorList>
    </citation>
    <scope>NUCLEOTIDE SEQUENCE [LARGE SCALE GENOMIC DNA]</scope>
    <source>
        <strain evidence="2 3">ET03</strain>
    </source>
</reference>
<sequence>MKSTLYFSTLFKKKHIPILIITAALLFFGLPLWFWLPFFTIRGPEIWSNLFLIGIVTATLVTLILLPLQFTVVSKQEYEKSVRRRIISRFSLRFFLGFSTVYFILLVSYSLSNG</sequence>